<sequence length="704" mass="74324">MKLKLLILYLILLVSTGSMAQVTMGTGSAPEKGAYLQLKEKDDDPATGVNAKRGLLLPRTNLKTTGDPTVSGSTTAHTAGTTFYNMTTDLNPASGDALCPGVYAWNGSKWMRLHDPCPDPCAGMTVNDISDQTVCNNSSTTAVAFGSSTAGATFDWVNDTPSIGLAASGTGNIAAFTATNTTANPVTASITVTPKLGVCTGTARTFTITVNPTPTTTFTASATSASVGDIVTYTTQSGMSDYTWTIPGTSGTDYTISSGSTASYSVSIEWLTGGDKTVMVNYTDNGCPGTAATVTTSVATINTSTNATVTACATSGLITSVSTEFYMFTYQKMNLFANFSGGTPTSYQWMVDGTAVTDETDATFTYDPSSVITTQDELGNYKTTVNITCLMEVNSQMVQPVNNFKILVVHVPDEDLNPKDEIRDLQPIYLWAFKDGDPGAGAKSDIVTFAHVNLGAENENDPCNCLGDLYQWGREKDGNGITTGHFRRVLADSDVIPVTIGSAATSGNAKVAESGDLDAATGQVIAGKAQYGKFIKSLATSFYDWRSTRKHDLWGDGELDYSSQPYNPTWAVSTNNPCPSGWIVPSQKQWSALVSGGDIVAAASLLVDSNSEAANIWNTLGSFSSNSVSGFKIADALFLPSTGYRAVVDASLNAGGARAYYWSSTASVVPEHSYALYFTRTRVYTANQSNRADGQSIRCVPITP</sequence>
<dbReference type="Proteomes" id="UP000555103">
    <property type="component" value="Unassembled WGS sequence"/>
</dbReference>
<name>A0A840CQK0_9BACT</name>
<feature type="chain" id="PRO_5032445810" evidence="1">
    <location>
        <begin position="21"/>
        <end position="704"/>
    </location>
</feature>
<organism evidence="2 3">
    <name type="scientific">Dysgonomonas hofstadii</name>
    <dbReference type="NCBI Taxonomy" id="637886"/>
    <lineage>
        <taxon>Bacteria</taxon>
        <taxon>Pseudomonadati</taxon>
        <taxon>Bacteroidota</taxon>
        <taxon>Bacteroidia</taxon>
        <taxon>Bacteroidales</taxon>
        <taxon>Dysgonomonadaceae</taxon>
        <taxon>Dysgonomonas</taxon>
    </lineage>
</organism>
<feature type="signal peptide" evidence="1">
    <location>
        <begin position="1"/>
        <end position="20"/>
    </location>
</feature>
<evidence type="ECO:0000313" key="3">
    <source>
        <dbReference type="Proteomes" id="UP000555103"/>
    </source>
</evidence>
<comment type="caution">
    <text evidence="2">The sequence shown here is derived from an EMBL/GenBank/DDBJ whole genome shotgun (WGS) entry which is preliminary data.</text>
</comment>
<evidence type="ECO:0000256" key="1">
    <source>
        <dbReference type="SAM" id="SignalP"/>
    </source>
</evidence>
<keyword evidence="1" id="KW-0732">Signal</keyword>
<dbReference type="EMBL" id="JACIEP010000007">
    <property type="protein sequence ID" value="MBB4036388.1"/>
    <property type="molecule type" value="Genomic_DNA"/>
</dbReference>
<evidence type="ECO:0000313" key="2">
    <source>
        <dbReference type="EMBL" id="MBB4036388.1"/>
    </source>
</evidence>
<accession>A0A840CQK0</accession>
<proteinExistence type="predicted"/>
<protein>
    <submittedName>
        <fullName evidence="2">Uncharacterized protein (TIGR02145 family)</fullName>
    </submittedName>
</protein>
<reference evidence="2 3" key="1">
    <citation type="submission" date="2020-08" db="EMBL/GenBank/DDBJ databases">
        <title>Genomic Encyclopedia of Type Strains, Phase IV (KMG-IV): sequencing the most valuable type-strain genomes for metagenomic binning, comparative biology and taxonomic classification.</title>
        <authorList>
            <person name="Goeker M."/>
        </authorList>
    </citation>
    <scope>NUCLEOTIDE SEQUENCE [LARGE SCALE GENOMIC DNA]</scope>
    <source>
        <strain evidence="2 3">DSM 104969</strain>
    </source>
</reference>
<dbReference type="AlphaFoldDB" id="A0A840CQK0"/>
<gene>
    <name evidence="2" type="ORF">GGR21_002290</name>
</gene>
<dbReference type="RefSeq" id="WP_183307288.1">
    <property type="nucleotide sequence ID" value="NZ_JACIEP010000007.1"/>
</dbReference>
<keyword evidence="3" id="KW-1185">Reference proteome</keyword>